<evidence type="ECO:0000256" key="3">
    <source>
        <dbReference type="ARBA" id="ARBA00022842"/>
    </source>
</evidence>
<dbReference type="SUPFAM" id="SSF54826">
    <property type="entry name" value="Enolase N-terminal domain-like"/>
    <property type="match status" value="1"/>
</dbReference>
<dbReference type="PANTHER" id="PTHR13794:SF58">
    <property type="entry name" value="MITOCHONDRIAL ENOLASE SUPERFAMILY MEMBER 1"/>
    <property type="match status" value="1"/>
</dbReference>
<comment type="cofactor">
    <cofactor evidence="1">
        <name>Mg(2+)</name>
        <dbReference type="ChEBI" id="CHEBI:18420"/>
    </cofactor>
</comment>
<dbReference type="SFLD" id="SFLDG00179">
    <property type="entry name" value="mandelate_racemase"/>
    <property type="match status" value="1"/>
</dbReference>
<dbReference type="Pfam" id="PF13378">
    <property type="entry name" value="MR_MLE_C"/>
    <property type="match status" value="1"/>
</dbReference>
<sequence length="376" mass="40171">MTPGTRLRHVEARVYRQPIAQPVVTSFGTMRDRPAVLVRVEDEDGVIGYGEIWCNFPSVGPEHRARLVNALLGPMLLAQDVTDPASPWALLTQRTAVLALQCAEPGPFAQCIAGIDIALWDLAARRAGQPLWRLLGGGSPNVPVYASGINPERPEAMVEVKLAEGHCRFKLKVGFGIERDVRNLQTLRKQLGSDAVLCVDANQAWSLDEAAGILPQLEPFGLAWLEEPLRADRPWSEWRQLAARTAIPLAGGENISGRAAFEEALAEDALAIVQPDVAKWGGLSGCLPVARAALAAGRRYCPHYLGAGIGLLASAHLLAAAGGDGWLEIDSNENPLRDLLCGPISQVLDGQVTLTEAPGLGIAPDLVALEAIRCAV</sequence>
<evidence type="ECO:0000313" key="5">
    <source>
        <dbReference type="EMBL" id="MEJ8824543.1"/>
    </source>
</evidence>
<evidence type="ECO:0000256" key="2">
    <source>
        <dbReference type="ARBA" id="ARBA00022723"/>
    </source>
</evidence>
<dbReference type="Gene3D" id="3.30.390.10">
    <property type="entry name" value="Enolase-like, N-terminal domain"/>
    <property type="match status" value="1"/>
</dbReference>
<dbReference type="Proteomes" id="UP001363010">
    <property type="component" value="Unassembled WGS sequence"/>
</dbReference>
<dbReference type="InterPro" id="IPR046945">
    <property type="entry name" value="RHMD-like"/>
</dbReference>
<dbReference type="Pfam" id="PF02746">
    <property type="entry name" value="MR_MLE_N"/>
    <property type="match status" value="1"/>
</dbReference>
<dbReference type="InterPro" id="IPR029017">
    <property type="entry name" value="Enolase-like_N"/>
</dbReference>
<dbReference type="Gene3D" id="3.20.20.120">
    <property type="entry name" value="Enolase-like C-terminal domain"/>
    <property type="match status" value="1"/>
</dbReference>
<name>A0ABU8W3I0_9BURK</name>
<dbReference type="SMART" id="SM00922">
    <property type="entry name" value="MR_MLE"/>
    <property type="match status" value="1"/>
</dbReference>
<proteinExistence type="predicted"/>
<keyword evidence="6" id="KW-1185">Reference proteome</keyword>
<dbReference type="SFLD" id="SFLDS00001">
    <property type="entry name" value="Enolase"/>
    <property type="match status" value="1"/>
</dbReference>
<keyword evidence="3" id="KW-0460">Magnesium</keyword>
<dbReference type="InterPro" id="IPR013341">
    <property type="entry name" value="Mandelate_racemase_N_dom"/>
</dbReference>
<gene>
    <name evidence="5" type="ORF">WKW80_21310</name>
</gene>
<evidence type="ECO:0000256" key="1">
    <source>
        <dbReference type="ARBA" id="ARBA00001946"/>
    </source>
</evidence>
<reference evidence="5 6" key="1">
    <citation type="submission" date="2024-03" db="EMBL/GenBank/DDBJ databases">
        <title>Novel species of the genus Variovorax.</title>
        <authorList>
            <person name="Liu Q."/>
            <person name="Xin Y.-H."/>
        </authorList>
    </citation>
    <scope>NUCLEOTIDE SEQUENCE [LARGE SCALE GENOMIC DNA]</scope>
    <source>
        <strain evidence="5 6">KACC 18501</strain>
    </source>
</reference>
<dbReference type="CDD" id="cd03316">
    <property type="entry name" value="MR_like"/>
    <property type="match status" value="1"/>
</dbReference>
<organism evidence="5 6">
    <name type="scientific">Variovorax humicola</name>
    <dbReference type="NCBI Taxonomy" id="1769758"/>
    <lineage>
        <taxon>Bacteria</taxon>
        <taxon>Pseudomonadati</taxon>
        <taxon>Pseudomonadota</taxon>
        <taxon>Betaproteobacteria</taxon>
        <taxon>Burkholderiales</taxon>
        <taxon>Comamonadaceae</taxon>
        <taxon>Variovorax</taxon>
    </lineage>
</organism>
<dbReference type="InterPro" id="IPR013342">
    <property type="entry name" value="Mandelate_racemase_C"/>
</dbReference>
<dbReference type="InterPro" id="IPR029065">
    <property type="entry name" value="Enolase_C-like"/>
</dbReference>
<keyword evidence="2" id="KW-0479">Metal-binding</keyword>
<accession>A0ABU8W3I0</accession>
<dbReference type="InterPro" id="IPR018110">
    <property type="entry name" value="Mandel_Rmase/mucon_lact_enz_CS"/>
</dbReference>
<feature type="domain" description="Mandelate racemase/muconate lactonizing enzyme C-terminal" evidence="4">
    <location>
        <begin position="154"/>
        <end position="248"/>
    </location>
</feature>
<evidence type="ECO:0000259" key="4">
    <source>
        <dbReference type="SMART" id="SM00922"/>
    </source>
</evidence>
<dbReference type="SUPFAM" id="SSF51604">
    <property type="entry name" value="Enolase C-terminal domain-like"/>
    <property type="match status" value="1"/>
</dbReference>
<dbReference type="EMBL" id="JBBKZV010000014">
    <property type="protein sequence ID" value="MEJ8824543.1"/>
    <property type="molecule type" value="Genomic_DNA"/>
</dbReference>
<dbReference type="RefSeq" id="WP_340365566.1">
    <property type="nucleotide sequence ID" value="NZ_JBBKZV010000014.1"/>
</dbReference>
<comment type="caution">
    <text evidence="5">The sequence shown here is derived from an EMBL/GenBank/DDBJ whole genome shotgun (WGS) entry which is preliminary data.</text>
</comment>
<dbReference type="PANTHER" id="PTHR13794">
    <property type="entry name" value="ENOLASE SUPERFAMILY, MANDELATE RACEMASE"/>
    <property type="match status" value="1"/>
</dbReference>
<dbReference type="InterPro" id="IPR036849">
    <property type="entry name" value="Enolase-like_C_sf"/>
</dbReference>
<evidence type="ECO:0000313" key="6">
    <source>
        <dbReference type="Proteomes" id="UP001363010"/>
    </source>
</evidence>
<protein>
    <submittedName>
        <fullName evidence="5">Mandelate racemase/muconate lactonizing enzyme family protein</fullName>
    </submittedName>
</protein>
<dbReference type="PROSITE" id="PS00909">
    <property type="entry name" value="MR_MLE_2"/>
    <property type="match status" value="1"/>
</dbReference>